<accession>A0A7T2TYK2</accession>
<reference evidence="4 5" key="1">
    <citation type="submission" date="2020-12" db="EMBL/GenBank/DDBJ databases">
        <title>FDA dAtabase for Regulatory Grade micrObial Sequences (FDA-ARGOS): Supporting development and validation of Infectious Disease Dx tests.</title>
        <authorList>
            <person name="Nelson B."/>
            <person name="Plummer A."/>
            <person name="Tallon L."/>
            <person name="Sadzewicz L."/>
            <person name="Zhao X."/>
            <person name="Boylan J."/>
            <person name="Ott S."/>
            <person name="Bowen H."/>
            <person name="Vavikolanu K."/>
            <person name="Mehta A."/>
            <person name="Aluvathingal J."/>
            <person name="Nadendla S."/>
            <person name="Myers T."/>
            <person name="Yan Y."/>
            <person name="Sichtig H."/>
        </authorList>
    </citation>
    <scope>NUCLEOTIDE SEQUENCE [LARGE SCALE GENOMIC DNA]</scope>
    <source>
        <strain evidence="4 5">FDAARGOS_899</strain>
    </source>
</reference>
<dbReference type="Gene3D" id="2.30.40.10">
    <property type="entry name" value="Urease, subunit C, domain 1"/>
    <property type="match status" value="1"/>
</dbReference>
<dbReference type="GO" id="GO:0016810">
    <property type="term" value="F:hydrolase activity, acting on carbon-nitrogen (but not peptide) bonds"/>
    <property type="evidence" value="ECO:0007669"/>
    <property type="project" value="InterPro"/>
</dbReference>
<evidence type="ECO:0000256" key="2">
    <source>
        <dbReference type="ARBA" id="ARBA00022490"/>
    </source>
</evidence>
<comment type="similarity">
    <text evidence="1">Belongs to the metallo-dependent hydrolases superfamily. ATZ/TRZ family.</text>
</comment>
<keyword evidence="2" id="KW-0963">Cytoplasm</keyword>
<dbReference type="KEGG" id="bhg:I6G56_11460"/>
<proteinExistence type="inferred from homology"/>
<dbReference type="InterPro" id="IPR011059">
    <property type="entry name" value="Metal-dep_hydrolase_composite"/>
</dbReference>
<evidence type="ECO:0000256" key="3">
    <source>
        <dbReference type="ARBA" id="ARBA00022801"/>
    </source>
</evidence>
<evidence type="ECO:0000313" key="4">
    <source>
        <dbReference type="EMBL" id="QPS42249.1"/>
    </source>
</evidence>
<evidence type="ECO:0000313" key="5">
    <source>
        <dbReference type="Proteomes" id="UP000594943"/>
    </source>
</evidence>
<accession>A0A7U4P463</accession>
<dbReference type="Proteomes" id="UP000594943">
    <property type="component" value="Chromosome 1"/>
</dbReference>
<dbReference type="InterPro" id="IPR006680">
    <property type="entry name" value="Amidohydro-rel"/>
</dbReference>
<dbReference type="Gene3D" id="3.20.20.140">
    <property type="entry name" value="Metal-dependent hydrolases"/>
    <property type="match status" value="1"/>
</dbReference>
<dbReference type="AlphaFoldDB" id="A0A7U4P463"/>
<dbReference type="InterPro" id="IPR032466">
    <property type="entry name" value="Metal_Hydrolase"/>
</dbReference>
<protein>
    <submittedName>
        <fullName evidence="4">Amidohydrolase family protein</fullName>
    </submittedName>
</protein>
<dbReference type="InterPro" id="IPR050287">
    <property type="entry name" value="MTA/SAH_deaminase"/>
</dbReference>
<dbReference type="Pfam" id="PF01979">
    <property type="entry name" value="Amidohydro_1"/>
    <property type="match status" value="1"/>
</dbReference>
<evidence type="ECO:0000256" key="1">
    <source>
        <dbReference type="ARBA" id="ARBA00006745"/>
    </source>
</evidence>
<dbReference type="SUPFAM" id="SSF51556">
    <property type="entry name" value="Metallo-dependent hydrolases"/>
    <property type="match status" value="1"/>
</dbReference>
<sequence length="430" mass="47063">MNDDILYAGIEYLDPGTCRLATADIRVKDGRFHSIRPAGAPRPDGVATADGTGRVMFPGLVNAHLHPSKELYGDLHDFSPIQTVLDSVHKNNRLESAQTQYAAALYSIMRNVRSGVTSVGVFTSRFETDADACKAVGVRASVQFCQSDQWLGGGSKPSAYGIDEIIRRYERSVDTHATPLIDLQPATASELSASDDLIRQLHGLAKARGKTFSMHVHEGRTQVKSFRDAHGISAIRHLGGLGVLDEHLTLVHASSVDDDDVAEIRRSRANLVHCPISNSFVGAGRMPVRRFAGARHMGLGTDAAMVNPENRLTNDAMFCLYHHGEHDLDDKLSAAEVLGMLTASGGESIGLRGIGAIRAGRRADFIVFRRDRLTEAYGNSPISHLRLLRNENPDQVFVDGRAIFSDGTFAFVDFDEWRSRFEALREEVTA</sequence>
<dbReference type="PANTHER" id="PTHR43794">
    <property type="entry name" value="AMINOHYDROLASE SSNA-RELATED"/>
    <property type="match status" value="1"/>
</dbReference>
<organism evidence="4 5">
    <name type="scientific">Burkholderia humptydooensis</name>
    <dbReference type="NCBI Taxonomy" id="430531"/>
    <lineage>
        <taxon>Bacteria</taxon>
        <taxon>Pseudomonadati</taxon>
        <taxon>Pseudomonadota</taxon>
        <taxon>Betaproteobacteria</taxon>
        <taxon>Burkholderiales</taxon>
        <taxon>Burkholderiaceae</taxon>
        <taxon>Burkholderia</taxon>
        <taxon>pseudomallei group</taxon>
    </lineage>
</organism>
<dbReference type="PANTHER" id="PTHR43794:SF11">
    <property type="entry name" value="AMIDOHYDROLASE-RELATED DOMAIN-CONTAINING PROTEIN"/>
    <property type="match status" value="1"/>
</dbReference>
<keyword evidence="3 4" id="KW-0378">Hydrolase</keyword>
<dbReference type="RefSeq" id="WP_006026879.1">
    <property type="nucleotide sequence ID" value="NZ_CP013380.1"/>
</dbReference>
<dbReference type="EMBL" id="CP065686">
    <property type="protein sequence ID" value="QPS42249.1"/>
    <property type="molecule type" value="Genomic_DNA"/>
</dbReference>
<gene>
    <name evidence="4" type="ORF">I6G56_11460</name>
</gene>
<name>A0A7U4P463_9BURK</name>
<dbReference type="SUPFAM" id="SSF51338">
    <property type="entry name" value="Composite domain of metallo-dependent hydrolases"/>
    <property type="match status" value="1"/>
</dbReference>